<keyword evidence="6" id="KW-1185">Reference proteome</keyword>
<dbReference type="AlphaFoldDB" id="A0AAD5ZNB0"/>
<evidence type="ECO:0008006" key="7">
    <source>
        <dbReference type="Google" id="ProtNLM"/>
    </source>
</evidence>
<evidence type="ECO:0000313" key="6">
    <source>
        <dbReference type="Proteomes" id="UP001210211"/>
    </source>
</evidence>
<dbReference type="InterPro" id="IPR045005">
    <property type="entry name" value="BPM1-6"/>
</dbReference>
<dbReference type="PROSITE" id="PS50097">
    <property type="entry name" value="BTB"/>
    <property type="match status" value="1"/>
</dbReference>
<dbReference type="CDD" id="cd00121">
    <property type="entry name" value="MATH"/>
    <property type="match status" value="1"/>
</dbReference>
<dbReference type="Gene3D" id="2.60.210.10">
    <property type="entry name" value="Apoptosis, Tumor Necrosis Factor Receptor Associated Protein 2, Chain A"/>
    <property type="match status" value="1"/>
</dbReference>
<dbReference type="SUPFAM" id="SSF49599">
    <property type="entry name" value="TRAF domain-like"/>
    <property type="match status" value="1"/>
</dbReference>
<dbReference type="PROSITE" id="PS50144">
    <property type="entry name" value="MATH"/>
    <property type="match status" value="1"/>
</dbReference>
<evidence type="ECO:0000256" key="1">
    <source>
        <dbReference type="ARBA" id="ARBA00004906"/>
    </source>
</evidence>
<evidence type="ECO:0000313" key="5">
    <source>
        <dbReference type="EMBL" id="KAJ3700986.1"/>
    </source>
</evidence>
<dbReference type="Pfam" id="PF24570">
    <property type="entry name" value="BACK_BPM_SPOP"/>
    <property type="match status" value="1"/>
</dbReference>
<comment type="similarity">
    <text evidence="2">Belongs to the Tdpoz family.</text>
</comment>
<comment type="pathway">
    <text evidence="1">Protein modification; protein ubiquitination.</text>
</comment>
<dbReference type="InterPro" id="IPR000210">
    <property type="entry name" value="BTB/POZ_dom"/>
</dbReference>
<evidence type="ECO:0000256" key="2">
    <source>
        <dbReference type="ARBA" id="ARBA00010846"/>
    </source>
</evidence>
<dbReference type="GO" id="GO:0016567">
    <property type="term" value="P:protein ubiquitination"/>
    <property type="evidence" value="ECO:0007669"/>
    <property type="project" value="InterPro"/>
</dbReference>
<dbReference type="Gene3D" id="3.30.710.10">
    <property type="entry name" value="Potassium Channel Kv1.1, Chain A"/>
    <property type="match status" value="1"/>
</dbReference>
<dbReference type="PANTHER" id="PTHR26379">
    <property type="entry name" value="BTB/POZ AND MATH DOMAIN-CONTAINING PROTEIN 1"/>
    <property type="match status" value="1"/>
</dbReference>
<dbReference type="InterPro" id="IPR056423">
    <property type="entry name" value="BACK_BPM_SPOP"/>
</dbReference>
<dbReference type="EMBL" id="JAMRDG010000001">
    <property type="protein sequence ID" value="KAJ3700986.1"/>
    <property type="molecule type" value="Genomic_DNA"/>
</dbReference>
<comment type="caution">
    <text evidence="5">The sequence shown here is derived from an EMBL/GenBank/DDBJ whole genome shotgun (WGS) entry which is preliminary data.</text>
</comment>
<dbReference type="PANTHER" id="PTHR26379:SF187">
    <property type="entry name" value="OS07G0655300 PROTEIN"/>
    <property type="match status" value="1"/>
</dbReference>
<evidence type="ECO:0000259" key="3">
    <source>
        <dbReference type="PROSITE" id="PS50097"/>
    </source>
</evidence>
<dbReference type="InterPro" id="IPR002083">
    <property type="entry name" value="MATH/TRAF_dom"/>
</dbReference>
<proteinExistence type="inferred from homology"/>
<dbReference type="SUPFAM" id="SSF54695">
    <property type="entry name" value="POZ domain"/>
    <property type="match status" value="1"/>
</dbReference>
<dbReference type="Pfam" id="PF22486">
    <property type="entry name" value="MATH_2"/>
    <property type="match status" value="1"/>
</dbReference>
<protein>
    <recommendedName>
        <fullName evidence="7">BTB domain-containing protein</fullName>
    </recommendedName>
</protein>
<feature type="domain" description="BTB" evidence="3">
    <location>
        <begin position="155"/>
        <end position="224"/>
    </location>
</feature>
<dbReference type="SMART" id="SM00225">
    <property type="entry name" value="BTB"/>
    <property type="match status" value="1"/>
</dbReference>
<sequence length="287" mass="32063">MALFTSVVDSREPESESTWFTETSTGSHLFKITGYSFNKGIGVGNCITSDTFTVGGHEWTIRYYPDGKSGYYPLGYLAFDLVLKSDDKVKVKITLTMLSQSGGTPFMQDSGVMHGHCYETKQFEENNFRDAPFHSAGPTNLHQQRASLFERGDGTDVSFKVRGATFDAHQRVLAARSPVFRAELFGPMNGKIKVSEGIEIEDMEPSIFESMLHFIYSDSVPELDDDKATTLTLAEQHNFSELKAVCMEFLKPPEVLATVALTEGFEHMIQSCPTIREELHKLNVGDR</sequence>
<feature type="domain" description="MATH" evidence="4">
    <location>
        <begin position="25"/>
        <end position="161"/>
    </location>
</feature>
<dbReference type="InterPro" id="IPR011333">
    <property type="entry name" value="SKP1/BTB/POZ_sf"/>
</dbReference>
<reference evidence="5 6" key="1">
    <citation type="journal article" date="2022" name="Cell">
        <title>Repeat-based holocentromeres influence genome architecture and karyotype evolution.</title>
        <authorList>
            <person name="Hofstatter P.G."/>
            <person name="Thangavel G."/>
            <person name="Lux T."/>
            <person name="Neumann P."/>
            <person name="Vondrak T."/>
            <person name="Novak P."/>
            <person name="Zhang M."/>
            <person name="Costa L."/>
            <person name="Castellani M."/>
            <person name="Scott A."/>
            <person name="Toegelov H."/>
            <person name="Fuchs J."/>
            <person name="Mata-Sucre Y."/>
            <person name="Dias Y."/>
            <person name="Vanzela A.L.L."/>
            <person name="Huettel B."/>
            <person name="Almeida C.C.S."/>
            <person name="Simkova H."/>
            <person name="Souza G."/>
            <person name="Pedrosa-Harand A."/>
            <person name="Macas J."/>
            <person name="Mayer K.F.X."/>
            <person name="Houben A."/>
            <person name="Marques A."/>
        </authorList>
    </citation>
    <scope>NUCLEOTIDE SEQUENCE [LARGE SCALE GENOMIC DNA]</scope>
    <source>
        <strain evidence="5">RhyTen1mFocal</strain>
    </source>
</reference>
<accession>A0AAD5ZNB0</accession>
<gene>
    <name evidence="5" type="ORF">LUZ61_004691</name>
</gene>
<evidence type="ECO:0000259" key="4">
    <source>
        <dbReference type="PROSITE" id="PS50144"/>
    </source>
</evidence>
<organism evidence="5 6">
    <name type="scientific">Rhynchospora tenuis</name>
    <dbReference type="NCBI Taxonomy" id="198213"/>
    <lineage>
        <taxon>Eukaryota</taxon>
        <taxon>Viridiplantae</taxon>
        <taxon>Streptophyta</taxon>
        <taxon>Embryophyta</taxon>
        <taxon>Tracheophyta</taxon>
        <taxon>Spermatophyta</taxon>
        <taxon>Magnoliopsida</taxon>
        <taxon>Liliopsida</taxon>
        <taxon>Poales</taxon>
        <taxon>Cyperaceae</taxon>
        <taxon>Cyperoideae</taxon>
        <taxon>Rhynchosporeae</taxon>
        <taxon>Rhynchospora</taxon>
    </lineage>
</organism>
<name>A0AAD5ZNB0_9POAL</name>
<dbReference type="InterPro" id="IPR008974">
    <property type="entry name" value="TRAF-like"/>
</dbReference>
<dbReference type="Proteomes" id="UP001210211">
    <property type="component" value="Unassembled WGS sequence"/>
</dbReference>